<dbReference type="CDD" id="cd03109">
    <property type="entry name" value="DTBS"/>
    <property type="match status" value="1"/>
</dbReference>
<organism evidence="2 3">
    <name type="scientific">Pelotomaculum thermopropionicum (strain DSM 13744 / JCM 10971 / SI)</name>
    <dbReference type="NCBI Taxonomy" id="370438"/>
    <lineage>
        <taxon>Bacteria</taxon>
        <taxon>Bacillati</taxon>
        <taxon>Bacillota</taxon>
        <taxon>Clostridia</taxon>
        <taxon>Eubacteriales</taxon>
        <taxon>Desulfotomaculaceae</taxon>
        <taxon>Pelotomaculum</taxon>
    </lineage>
</organism>
<proteinExistence type="predicted"/>
<evidence type="ECO:0000313" key="2">
    <source>
        <dbReference type="EMBL" id="BAF58672.1"/>
    </source>
</evidence>
<dbReference type="SUPFAM" id="SSF52540">
    <property type="entry name" value="P-loop containing nucleoside triphosphate hydrolases"/>
    <property type="match status" value="1"/>
</dbReference>
<keyword evidence="3" id="KW-1185">Reference proteome</keyword>
<dbReference type="Pfam" id="PF07085">
    <property type="entry name" value="DRTGG"/>
    <property type="match status" value="1"/>
</dbReference>
<dbReference type="InterPro" id="IPR050500">
    <property type="entry name" value="Phos_Acetyltrans/Butyryltrans"/>
</dbReference>
<dbReference type="HOGENOM" id="CLU_040984_0_0_9"/>
<dbReference type="Pfam" id="PF13500">
    <property type="entry name" value="AAA_26"/>
    <property type="match status" value="1"/>
</dbReference>
<evidence type="ECO:0000313" key="3">
    <source>
        <dbReference type="Proteomes" id="UP000006556"/>
    </source>
</evidence>
<dbReference type="PANTHER" id="PTHR43356:SF2">
    <property type="entry name" value="PHOSPHATE ACETYLTRANSFERASE"/>
    <property type="match status" value="1"/>
</dbReference>
<dbReference type="STRING" id="370438.PTH_0491"/>
<dbReference type="InterPro" id="IPR028979">
    <property type="entry name" value="Ser_kin/Pase_Hpr-like_N_sf"/>
</dbReference>
<gene>
    <name evidence="2" type="primary">Pta</name>
    <name evidence="2" type="ordered locus">PTH_0491</name>
</gene>
<dbReference type="Gene3D" id="3.40.1390.20">
    <property type="entry name" value="HprK N-terminal domain-like"/>
    <property type="match status" value="1"/>
</dbReference>
<dbReference type="KEGG" id="pth:PTH_0491"/>
<dbReference type="Gene3D" id="3.40.50.300">
    <property type="entry name" value="P-loop containing nucleotide triphosphate hydrolases"/>
    <property type="match status" value="1"/>
</dbReference>
<dbReference type="AlphaFoldDB" id="A5D4Z4"/>
<dbReference type="InterPro" id="IPR010766">
    <property type="entry name" value="DRTGG"/>
</dbReference>
<reference evidence="3" key="1">
    <citation type="journal article" date="2008" name="Genome Res.">
        <title>The genome of Pelotomaculum thermopropionicum reveals niche-associated evolution in anaerobic microbiota.</title>
        <authorList>
            <person name="Kosaka T."/>
            <person name="Kato S."/>
            <person name="Shimoyama T."/>
            <person name="Ishii S."/>
            <person name="Abe T."/>
            <person name="Watanabe K."/>
        </authorList>
    </citation>
    <scope>NUCLEOTIDE SEQUENCE [LARGE SCALE GENOMIC DNA]</scope>
    <source>
        <strain evidence="3">DSM 13744 / JCM 10971 / SI</strain>
    </source>
</reference>
<protein>
    <submittedName>
        <fullName evidence="2">BioD-like N-terminal domain of phosphotransacetylase</fullName>
    </submittedName>
</protein>
<accession>A5D4Z4</accession>
<dbReference type="PANTHER" id="PTHR43356">
    <property type="entry name" value="PHOSPHATE ACETYLTRANSFERASE"/>
    <property type="match status" value="1"/>
</dbReference>
<sequence length="363" mass="39226">MSKLPCREVKHVKNLYITGVAGSGKTAIALGIALNLKKEGYRVTYFKPVGNRSRLSDTEDNDALLMREILNIDAEARKIAPFLAGTSYLSGLKNREAALENIKEAYRAVSQEADTVIIDGAAFPHAGAAYGLDAASLAGLFEASVINVIKLENDLSVDQAVFLNNSLASRGLKVIGHIFNNVPRQLLSKTEGVFKPLLEKAGCTTLGIIPVRPEFASPTVSEYYEVLGGELLAGEDRLDLLVEEVIIGAMTLESALRYMRRSANKAVIMGGDRADLALATLETSTSALILTGGLYPDVKVISRAAEKGVPVILVHSDTYTTIERISEVSRRIRPGDAAGINIAMENIEKHCDWQSILNSLKEN</sequence>
<name>A5D4Z4_PELTS</name>
<dbReference type="Proteomes" id="UP000006556">
    <property type="component" value="Chromosome"/>
</dbReference>
<dbReference type="SUPFAM" id="SSF75138">
    <property type="entry name" value="HprK N-terminal domain-like"/>
    <property type="match status" value="1"/>
</dbReference>
<dbReference type="InterPro" id="IPR027417">
    <property type="entry name" value="P-loop_NTPase"/>
</dbReference>
<evidence type="ECO:0000259" key="1">
    <source>
        <dbReference type="Pfam" id="PF07085"/>
    </source>
</evidence>
<dbReference type="eggNOG" id="COG0857">
    <property type="taxonomic scope" value="Bacteria"/>
</dbReference>
<dbReference type="EMBL" id="AP009389">
    <property type="protein sequence ID" value="BAF58672.1"/>
    <property type="molecule type" value="Genomic_DNA"/>
</dbReference>
<feature type="domain" description="DRTGG" evidence="1">
    <location>
        <begin position="224"/>
        <end position="327"/>
    </location>
</feature>